<evidence type="ECO:0008006" key="3">
    <source>
        <dbReference type="Google" id="ProtNLM"/>
    </source>
</evidence>
<dbReference type="EMBL" id="QFPW01000021">
    <property type="protein sequence ID" value="PZQ46763.1"/>
    <property type="molecule type" value="Genomic_DNA"/>
</dbReference>
<name>A0A2W5PWD2_RHOSU</name>
<dbReference type="Proteomes" id="UP000249185">
    <property type="component" value="Unassembled WGS sequence"/>
</dbReference>
<dbReference type="InterPro" id="IPR038563">
    <property type="entry name" value="Endonuclease_7_sf"/>
</dbReference>
<dbReference type="InterPro" id="IPR004211">
    <property type="entry name" value="Endonuclease_7"/>
</dbReference>
<sequence length="96" mass="10723">MMKIMTIGIGMTKEAICLTNRFKGPPCPICNKDRTYSHKGNAAKAFKVNKPCHKTNKVRGVLCKTCNMGIGLLKDSLQILKNSVNYAERTFSDTRK</sequence>
<gene>
    <name evidence="1" type="ORF">DI556_19270</name>
</gene>
<dbReference type="AlphaFoldDB" id="A0A2W5PWD2"/>
<organism evidence="1 2">
    <name type="scientific">Rhodovulum sulfidophilum</name>
    <name type="common">Rhodobacter sulfidophilus</name>
    <dbReference type="NCBI Taxonomy" id="35806"/>
    <lineage>
        <taxon>Bacteria</taxon>
        <taxon>Pseudomonadati</taxon>
        <taxon>Pseudomonadota</taxon>
        <taxon>Alphaproteobacteria</taxon>
        <taxon>Rhodobacterales</taxon>
        <taxon>Paracoccaceae</taxon>
        <taxon>Rhodovulum</taxon>
    </lineage>
</organism>
<reference evidence="1 2" key="1">
    <citation type="submission" date="2017-08" db="EMBL/GenBank/DDBJ databases">
        <title>Infants hospitalized years apart are colonized by the same room-sourced microbial strains.</title>
        <authorList>
            <person name="Brooks B."/>
            <person name="Olm M.R."/>
            <person name="Firek B.A."/>
            <person name="Baker R."/>
            <person name="Thomas B.C."/>
            <person name="Morowitz M.J."/>
            <person name="Banfield J.F."/>
        </authorList>
    </citation>
    <scope>NUCLEOTIDE SEQUENCE [LARGE SCALE GENOMIC DNA]</scope>
    <source>
        <strain evidence="1">S2_005_002_R2_34</strain>
    </source>
</reference>
<dbReference type="SUPFAM" id="SSF54060">
    <property type="entry name" value="His-Me finger endonucleases"/>
    <property type="match status" value="1"/>
</dbReference>
<dbReference type="Pfam" id="PF02945">
    <property type="entry name" value="Endonuclease_7"/>
    <property type="match status" value="1"/>
</dbReference>
<evidence type="ECO:0000313" key="1">
    <source>
        <dbReference type="EMBL" id="PZQ46763.1"/>
    </source>
</evidence>
<protein>
    <recommendedName>
        <fullName evidence="3">Recombination endonuclease VII</fullName>
    </recommendedName>
</protein>
<evidence type="ECO:0000313" key="2">
    <source>
        <dbReference type="Proteomes" id="UP000249185"/>
    </source>
</evidence>
<dbReference type="Gene3D" id="3.40.1800.10">
    <property type="entry name" value="His-Me finger endonucleases"/>
    <property type="match status" value="1"/>
</dbReference>
<proteinExistence type="predicted"/>
<accession>A0A2W5PWD2</accession>
<comment type="caution">
    <text evidence="1">The sequence shown here is derived from an EMBL/GenBank/DDBJ whole genome shotgun (WGS) entry which is preliminary data.</text>
</comment>
<dbReference type="InterPro" id="IPR044925">
    <property type="entry name" value="His-Me_finger_sf"/>
</dbReference>